<feature type="region of interest" description="Disordered" evidence="1">
    <location>
        <begin position="613"/>
        <end position="666"/>
    </location>
</feature>
<feature type="region of interest" description="Disordered" evidence="1">
    <location>
        <begin position="717"/>
        <end position="742"/>
    </location>
</feature>
<evidence type="ECO:0000313" key="3">
    <source>
        <dbReference type="Proteomes" id="UP000481153"/>
    </source>
</evidence>
<feature type="region of interest" description="Disordered" evidence="1">
    <location>
        <begin position="375"/>
        <end position="418"/>
    </location>
</feature>
<feature type="region of interest" description="Disordered" evidence="1">
    <location>
        <begin position="350"/>
        <end position="369"/>
    </location>
</feature>
<evidence type="ECO:0000313" key="2">
    <source>
        <dbReference type="EMBL" id="KAF0724984.1"/>
    </source>
</evidence>
<feature type="region of interest" description="Disordered" evidence="1">
    <location>
        <begin position="466"/>
        <end position="490"/>
    </location>
</feature>
<name>A0A6G0WDD1_9STRA</name>
<feature type="region of interest" description="Disordered" evidence="1">
    <location>
        <begin position="565"/>
        <end position="586"/>
    </location>
</feature>
<dbReference type="AlphaFoldDB" id="A0A6G0WDD1"/>
<gene>
    <name evidence="2" type="ORF">Ae201684_016382</name>
</gene>
<comment type="caution">
    <text evidence="2">The sequence shown here is derived from an EMBL/GenBank/DDBJ whole genome shotgun (WGS) entry which is preliminary data.</text>
</comment>
<dbReference type="VEuPathDB" id="FungiDB:AeMF1_011899"/>
<reference evidence="2 3" key="1">
    <citation type="submission" date="2019-07" db="EMBL/GenBank/DDBJ databases">
        <title>Genomics analysis of Aphanomyces spp. identifies a new class of oomycete effector associated with host adaptation.</title>
        <authorList>
            <person name="Gaulin E."/>
        </authorList>
    </citation>
    <scope>NUCLEOTIDE SEQUENCE [LARGE SCALE GENOMIC DNA]</scope>
    <source>
        <strain evidence="2 3">ATCC 201684</strain>
    </source>
</reference>
<evidence type="ECO:0000256" key="1">
    <source>
        <dbReference type="SAM" id="MobiDB-lite"/>
    </source>
</evidence>
<feature type="compositionally biased region" description="Polar residues" evidence="1">
    <location>
        <begin position="728"/>
        <end position="742"/>
    </location>
</feature>
<keyword evidence="3" id="KW-1185">Reference proteome</keyword>
<organism evidence="2 3">
    <name type="scientific">Aphanomyces euteiches</name>
    <dbReference type="NCBI Taxonomy" id="100861"/>
    <lineage>
        <taxon>Eukaryota</taxon>
        <taxon>Sar</taxon>
        <taxon>Stramenopiles</taxon>
        <taxon>Oomycota</taxon>
        <taxon>Saprolegniomycetes</taxon>
        <taxon>Saprolegniales</taxon>
        <taxon>Verrucalvaceae</taxon>
        <taxon>Aphanomyces</taxon>
    </lineage>
</organism>
<dbReference type="EMBL" id="VJMJ01000253">
    <property type="protein sequence ID" value="KAF0724984.1"/>
    <property type="molecule type" value="Genomic_DNA"/>
</dbReference>
<sequence length="951" mass="107712">MADVVSRRRMRLVGLTDEQRNQIIQMELARTREVKRTTHVFRRSDNAEIQMKRHGFLLEHKRAIDAILARVGQLMAETPFSTDFSADDKECVLNWMDEVDLIFHAFVPGNGDARRDPLGRMIDKLTWLNHSSYVCLTQVGIEAKALVLQWEHDGAFDDVVSGQHISFDDMEANATDFARRERRVRRRAAARLIRRNVQRFLLDGQLGRRVEEFRVFGNTFYKHIDTPKLRLQSTRLVMLDAAQEMPKGRNHHAHGITLDELKHLAWHVSTFKVDDAIRQVEIATRKRHLFEHRCALKVQAAWHNFKLKQIKMIQLIEKLRQHHAVNNSKSKTKAKKSLVPTKSNTKLNVDTAVSTVVHTPRKPSKEFPRALEKQIKNPLDGDNTSSSSSDNNSAHGEANHRHERRKSSRTASKVPPLTLWSPSRASVEQTLTAIDVVFQWKTISAQVCHLDTAVKVLIVRRAKTPPEMPPLESVKAPQPPSNPFQEEQNSTELMPTTSVDEDMLAWSIVSDDNTDEISTAMPGSRRTSLRIVQIGDGQMQDGLDLSFHYTIEPVTPSLPTEEYKMRRHTSSRVEIPNQDTDGIKPSRLWTIGGNTLDMATKKEKCVPFLERKSDQTRWSESTINHEKSRAKEPFLPKLQTKREDSQMKSSARPRQRPQKPLDAPSQASWTAFDDLEANINATQGYLTRLQQSQNPLNTEIHAPLHAFHSQKTTANVFTDEDSRRQRPLPTQNHTPSTAIHHPTTSANAFANETSPRHTSQRPFPTQNHAPWTALNDKMTSANVRSNDSSSGQIYQQSLGTSLFDHQTSGRASLCGIISNQQPPKPRDTSLHALWRVASRDAMPISSSCTYDISPRQRPQKAMSAQIHVPWSSRHNSEIGVNARQPLKTALPPSQFIPTTPCKRTLPDSRTQITKKSIQTFERSPHPPPFKALDVGNPALAAYIGLLYSTPS</sequence>
<proteinExistence type="predicted"/>
<feature type="compositionally biased region" description="Basic and acidic residues" evidence="1">
    <location>
        <begin position="613"/>
        <end position="646"/>
    </location>
</feature>
<feature type="region of interest" description="Disordered" evidence="1">
    <location>
        <begin position="324"/>
        <end position="345"/>
    </location>
</feature>
<accession>A0A6G0WDD1</accession>
<dbReference type="Proteomes" id="UP000481153">
    <property type="component" value="Unassembled WGS sequence"/>
</dbReference>
<protein>
    <submittedName>
        <fullName evidence="2">Uncharacterized protein</fullName>
    </submittedName>
</protein>
<feature type="compositionally biased region" description="Low complexity" evidence="1">
    <location>
        <begin position="380"/>
        <end position="393"/>
    </location>
</feature>